<evidence type="ECO:0000313" key="1">
    <source>
        <dbReference type="EMBL" id="RDU58704.1"/>
    </source>
</evidence>
<reference evidence="1 2" key="1">
    <citation type="submission" date="2018-04" db="EMBL/GenBank/DDBJ databases">
        <title>Novel Campyloabacter and Helicobacter Species and Strains.</title>
        <authorList>
            <person name="Mannion A.J."/>
            <person name="Shen Z."/>
            <person name="Fox J.G."/>
        </authorList>
    </citation>
    <scope>NUCLEOTIDE SEQUENCE [LARGE SCALE GENOMIC DNA]</scope>
    <source>
        <strain evidence="1 2">MIT 17-337</strain>
    </source>
</reference>
<dbReference type="Proteomes" id="UP000256379">
    <property type="component" value="Unassembled WGS sequence"/>
</dbReference>
<dbReference type="AlphaFoldDB" id="A0A3D8I1T2"/>
<keyword evidence="2" id="KW-1185">Reference proteome</keyword>
<comment type="caution">
    <text evidence="1">The sequence shown here is derived from an EMBL/GenBank/DDBJ whole genome shotgun (WGS) entry which is preliminary data.</text>
</comment>
<name>A0A3D8I1T2_9HELI</name>
<protein>
    <submittedName>
        <fullName evidence="1">Uncharacterized protein</fullName>
    </submittedName>
</protein>
<organism evidence="1 2">
    <name type="scientific">Helicobacter didelphidarum</name>
    <dbReference type="NCBI Taxonomy" id="2040648"/>
    <lineage>
        <taxon>Bacteria</taxon>
        <taxon>Pseudomonadati</taxon>
        <taxon>Campylobacterota</taxon>
        <taxon>Epsilonproteobacteria</taxon>
        <taxon>Campylobacterales</taxon>
        <taxon>Helicobacteraceae</taxon>
        <taxon>Helicobacter</taxon>
    </lineage>
</organism>
<sequence>EKRDKESLEYGYGSFIDLSRDYVRECSVGERGDNTGISLLTIQGKIFLSPSGMNKIRIEVR</sequence>
<gene>
    <name evidence="1" type="ORF">CQA53_12040</name>
</gene>
<feature type="non-terminal residue" evidence="1">
    <location>
        <position position="1"/>
    </location>
</feature>
<dbReference type="RefSeq" id="WP_181882490.1">
    <property type="nucleotide sequence ID" value="NZ_NXLQ01000225.1"/>
</dbReference>
<dbReference type="EMBL" id="NXLQ01000225">
    <property type="protein sequence ID" value="RDU58704.1"/>
    <property type="molecule type" value="Genomic_DNA"/>
</dbReference>
<accession>A0A3D8I1T2</accession>
<proteinExistence type="predicted"/>
<evidence type="ECO:0000313" key="2">
    <source>
        <dbReference type="Proteomes" id="UP000256379"/>
    </source>
</evidence>